<gene>
    <name evidence="2" type="ORF">I41_35100</name>
</gene>
<evidence type="ECO:0000313" key="2">
    <source>
        <dbReference type="EMBL" id="QDT74315.1"/>
    </source>
</evidence>
<dbReference type="RefSeq" id="WP_145434078.1">
    <property type="nucleotide sequence ID" value="NZ_CP036339.1"/>
</dbReference>
<organism evidence="2 3">
    <name type="scientific">Lacipirellula limnantheis</name>
    <dbReference type="NCBI Taxonomy" id="2528024"/>
    <lineage>
        <taxon>Bacteria</taxon>
        <taxon>Pseudomonadati</taxon>
        <taxon>Planctomycetota</taxon>
        <taxon>Planctomycetia</taxon>
        <taxon>Pirellulales</taxon>
        <taxon>Lacipirellulaceae</taxon>
        <taxon>Lacipirellula</taxon>
    </lineage>
</organism>
<evidence type="ECO:0000313" key="3">
    <source>
        <dbReference type="Proteomes" id="UP000317909"/>
    </source>
</evidence>
<keyword evidence="3" id="KW-1185">Reference proteome</keyword>
<feature type="region of interest" description="Disordered" evidence="1">
    <location>
        <begin position="28"/>
        <end position="49"/>
    </location>
</feature>
<evidence type="ECO:0000256" key="1">
    <source>
        <dbReference type="SAM" id="MobiDB-lite"/>
    </source>
</evidence>
<protein>
    <submittedName>
        <fullName evidence="2">Uncharacterized protein</fullName>
    </submittedName>
</protein>
<dbReference type="KEGG" id="llh:I41_35100"/>
<accession>A0A517U123</accession>
<name>A0A517U123_9BACT</name>
<proteinExistence type="predicted"/>
<dbReference type="AlphaFoldDB" id="A0A517U123"/>
<reference evidence="2 3" key="1">
    <citation type="submission" date="2019-02" db="EMBL/GenBank/DDBJ databases">
        <title>Deep-cultivation of Planctomycetes and their phenomic and genomic characterization uncovers novel biology.</title>
        <authorList>
            <person name="Wiegand S."/>
            <person name="Jogler M."/>
            <person name="Boedeker C."/>
            <person name="Pinto D."/>
            <person name="Vollmers J."/>
            <person name="Rivas-Marin E."/>
            <person name="Kohn T."/>
            <person name="Peeters S.H."/>
            <person name="Heuer A."/>
            <person name="Rast P."/>
            <person name="Oberbeckmann S."/>
            <person name="Bunk B."/>
            <person name="Jeske O."/>
            <person name="Meyerdierks A."/>
            <person name="Storesund J.E."/>
            <person name="Kallscheuer N."/>
            <person name="Luecker S."/>
            <person name="Lage O.M."/>
            <person name="Pohl T."/>
            <person name="Merkel B.J."/>
            <person name="Hornburger P."/>
            <person name="Mueller R.-W."/>
            <person name="Bruemmer F."/>
            <person name="Labrenz M."/>
            <person name="Spormann A.M."/>
            <person name="Op den Camp H."/>
            <person name="Overmann J."/>
            <person name="Amann R."/>
            <person name="Jetten M.S.M."/>
            <person name="Mascher T."/>
            <person name="Medema M.H."/>
            <person name="Devos D.P."/>
            <person name="Kaster A.-K."/>
            <person name="Ovreas L."/>
            <person name="Rohde M."/>
            <person name="Galperin M.Y."/>
            <person name="Jogler C."/>
        </authorList>
    </citation>
    <scope>NUCLEOTIDE SEQUENCE [LARGE SCALE GENOMIC DNA]</scope>
    <source>
        <strain evidence="2 3">I41</strain>
    </source>
</reference>
<feature type="compositionally biased region" description="Low complexity" evidence="1">
    <location>
        <begin position="30"/>
        <end position="49"/>
    </location>
</feature>
<dbReference type="EMBL" id="CP036339">
    <property type="protein sequence ID" value="QDT74315.1"/>
    <property type="molecule type" value="Genomic_DNA"/>
</dbReference>
<dbReference type="OrthoDB" id="229095at2"/>
<dbReference type="Proteomes" id="UP000317909">
    <property type="component" value="Chromosome"/>
</dbReference>
<sequence>MGSALASVFLGIAAIAYLLSSDETPPLQPAAPVTAQTAPPAPSDPSAATIASSEPSAAQVVDDPSGQLLWAPPTDGAPISLAYVPAGTQCLLHVRPASVANGPEGERLIAALGPWGRSTVDRLRAILGSDWTEIESLLVAVTVNDDHQLEATLRAEFATPLDGAALAGRFPAARRTELAGLTMYTQDGRAYFVAQGPAPVLVVTSVALAAELIESAGDAPPLVRDIEALVEHTDADRDVTLIVAPKFLQASGHELLAADAAPLRDALRWLLGDEATAIALSVDWGDNFFAELRATPALNIPPRRLAAKLRDRVAAMPAAVEEMVLAEPWHVYGRKVIARLPGMLRTLARYTRAGDEDGEAIVRSYLPAAAGHNLLMAGELLLTQPHGDGAEHSAPNDAGPPLRVSVAEKLAAKTSLSFTKESLEQALALLAEDVGVEIVIAGGDLQLDGITKNQSLGLDLRDRPASEILLEILLRANPDRQATGPRDPRQKLVYVIEPTTTGAAERIIVTTRTAAAKRGDQLPEPFRAPSR</sequence>